<dbReference type="KEGG" id="mlo:mll8506"/>
<dbReference type="AlphaFoldDB" id="Q982T4"/>
<dbReference type="HOGENOM" id="CLU_1342345_0_0_5"/>
<evidence type="ECO:0000313" key="2">
    <source>
        <dbReference type="EMBL" id="BAB54372.1"/>
    </source>
</evidence>
<name>Q982T4_RHILO</name>
<dbReference type="Proteomes" id="UP000000552">
    <property type="component" value="Chromosome"/>
</dbReference>
<protein>
    <submittedName>
        <fullName evidence="2">Mll8506 protein</fullName>
    </submittedName>
</protein>
<accession>Q982T4</accession>
<dbReference type="EMBL" id="BA000012">
    <property type="protein sequence ID" value="BAB54372.1"/>
    <property type="molecule type" value="Genomic_DNA"/>
</dbReference>
<reference evidence="2 3" key="1">
    <citation type="journal article" date="2000" name="DNA Res.">
        <title>Complete genome structure of the nitrogen-fixing symbiotic bacterium Mesorhizobium loti.</title>
        <authorList>
            <person name="Kaneko T."/>
            <person name="Nakamura Y."/>
            <person name="Sato S."/>
            <person name="Asamizu E."/>
            <person name="Kato T."/>
            <person name="Sasamoto S."/>
            <person name="Watanabe A."/>
            <person name="Idesawa K."/>
            <person name="Ishikawa A."/>
            <person name="Kawashima K."/>
            <person name="Kimura T."/>
            <person name="Kishida Y."/>
            <person name="Kiyokawa C."/>
            <person name="Kohara M."/>
            <person name="Matsumoto M."/>
            <person name="Matsuno A."/>
            <person name="Mochizuki Y."/>
            <person name="Nakayama S."/>
            <person name="Nakazaki N."/>
            <person name="Shimpo S."/>
            <person name="Sugimoto M."/>
            <person name="Takeuchi C."/>
            <person name="Yamada M."/>
            <person name="Tabata S."/>
        </authorList>
    </citation>
    <scope>NUCLEOTIDE SEQUENCE [LARGE SCALE GENOMIC DNA]</scope>
    <source>
        <strain evidence="3">LMG 29417 / CECT 9101 / MAFF 303099</strain>
    </source>
</reference>
<gene>
    <name evidence="2" type="ordered locus">mll8506</name>
</gene>
<organism evidence="2 3">
    <name type="scientific">Mesorhizobium japonicum (strain LMG 29417 / CECT 9101 / MAFF 303099)</name>
    <name type="common">Mesorhizobium loti (strain MAFF 303099)</name>
    <dbReference type="NCBI Taxonomy" id="266835"/>
    <lineage>
        <taxon>Bacteria</taxon>
        <taxon>Pseudomonadati</taxon>
        <taxon>Pseudomonadota</taxon>
        <taxon>Alphaproteobacteria</taxon>
        <taxon>Hyphomicrobiales</taxon>
        <taxon>Phyllobacteriaceae</taxon>
        <taxon>Mesorhizobium</taxon>
    </lineage>
</organism>
<evidence type="ECO:0000313" key="3">
    <source>
        <dbReference type="Proteomes" id="UP000000552"/>
    </source>
</evidence>
<sequence>MALVVDLLVARHIAEFIGKADYVRRDRAIVQLHARITAAAPGAAVAHGPEPARRDIAAVADVDGGCDTTGNGSAAIHYSPPTTFSPPLARAPARILRYSAVPASTLDKARSIRWLSAGVRSPSAKASAPSDISSPMRTTVSACADITLPLTGVASSSAKRRPRAEAMASLRSKRPVSSSSAKIAGSSMSSGLSGLYQRPTTLLE</sequence>
<feature type="compositionally biased region" description="Low complexity" evidence="1">
    <location>
        <begin position="175"/>
        <end position="195"/>
    </location>
</feature>
<evidence type="ECO:0000256" key="1">
    <source>
        <dbReference type="SAM" id="MobiDB-lite"/>
    </source>
</evidence>
<proteinExistence type="predicted"/>
<feature type="region of interest" description="Disordered" evidence="1">
    <location>
        <begin position="154"/>
        <end position="204"/>
    </location>
</feature>